<dbReference type="InterPro" id="IPR014942">
    <property type="entry name" value="AbiEii"/>
</dbReference>
<sequence length="286" mass="32095">MTVDVVKNMGASVRQRLLNYAKANGRPFAEVLQYYAMERFLYRLSMSPHVEAFTLKGALLLTAWQAPISRPTMDIDLHGRTDNAVDAIIALMREISQAEVTDDGIVFDPSSFAGEVIREDADYAGVRTTFVGRVDSARVHMQIDIGFGDVMTPGPETLTYPTILDFPAPTLSGYSRETVVAEKLQALVQLRMLNTRVKDYFDLWLLTRQPELSREVLVEAIKRTFANRGMELDLDPIGLSSAFGNDPAKQMQWSAFVKRSRLTEAPAKLSEVVEELRLFFAPILSR</sequence>
<evidence type="ECO:0000313" key="1">
    <source>
        <dbReference type="EMBL" id="XBH08713.1"/>
    </source>
</evidence>
<accession>A0AAU7CUQ4</accession>
<protein>
    <submittedName>
        <fullName evidence="1">Nucleotidyl transferase AbiEii/AbiGii toxin family protein</fullName>
    </submittedName>
</protein>
<gene>
    <name evidence="1" type="ORF">P4G45_09410</name>
</gene>
<organism evidence="1">
    <name type="scientific">Edaphobacter paludis</name>
    <dbReference type="NCBI Taxonomy" id="3035702"/>
    <lineage>
        <taxon>Bacteria</taxon>
        <taxon>Pseudomonadati</taxon>
        <taxon>Acidobacteriota</taxon>
        <taxon>Terriglobia</taxon>
        <taxon>Terriglobales</taxon>
        <taxon>Acidobacteriaceae</taxon>
        <taxon>Edaphobacter</taxon>
    </lineage>
</organism>
<dbReference type="Pfam" id="PF08843">
    <property type="entry name" value="AbiEii"/>
    <property type="match status" value="1"/>
</dbReference>
<dbReference type="RefSeq" id="WP_348266223.1">
    <property type="nucleotide sequence ID" value="NZ_CP121194.1"/>
</dbReference>
<reference evidence="1" key="1">
    <citation type="submission" date="2023-03" db="EMBL/GenBank/DDBJ databases">
        <title>Edaphobacter sp.</title>
        <authorList>
            <person name="Huber K.J."/>
            <person name="Papendorf J."/>
            <person name="Pilke C."/>
            <person name="Bunk B."/>
            <person name="Sproeer C."/>
            <person name="Pester M."/>
        </authorList>
    </citation>
    <scope>NUCLEOTIDE SEQUENCE</scope>
    <source>
        <strain evidence="1">DSM 109919</strain>
    </source>
</reference>
<keyword evidence="1" id="KW-0808">Transferase</keyword>
<dbReference type="EMBL" id="CP121194">
    <property type="protein sequence ID" value="XBH08713.1"/>
    <property type="molecule type" value="Genomic_DNA"/>
</dbReference>
<proteinExistence type="predicted"/>
<dbReference type="GO" id="GO:0016740">
    <property type="term" value="F:transferase activity"/>
    <property type="evidence" value="ECO:0007669"/>
    <property type="project" value="UniProtKB-KW"/>
</dbReference>
<name>A0AAU7CUQ4_9BACT</name>
<dbReference type="AlphaFoldDB" id="A0AAU7CUQ4"/>
<dbReference type="KEGG" id="epl:P4G45_09410"/>